<proteinExistence type="predicted"/>
<keyword evidence="3" id="KW-1185">Reference proteome</keyword>
<dbReference type="PROSITE" id="PS50013">
    <property type="entry name" value="CHROMO_2"/>
    <property type="match status" value="1"/>
</dbReference>
<dbReference type="AlphaFoldDB" id="A0A225W4T4"/>
<evidence type="ECO:0000313" key="2">
    <source>
        <dbReference type="EMBL" id="OWZ12209.1"/>
    </source>
</evidence>
<dbReference type="EMBL" id="NBNE01001909">
    <property type="protein sequence ID" value="OWZ12209.1"/>
    <property type="molecule type" value="Genomic_DNA"/>
</dbReference>
<dbReference type="CDD" id="cd00024">
    <property type="entry name" value="CD_CSD"/>
    <property type="match status" value="1"/>
</dbReference>
<dbReference type="Gene3D" id="2.40.50.40">
    <property type="match status" value="1"/>
</dbReference>
<name>A0A225W4T4_9STRA</name>
<comment type="caution">
    <text evidence="2">The sequence shown here is derived from an EMBL/GenBank/DDBJ whole genome shotgun (WGS) entry which is preliminary data.</text>
</comment>
<dbReference type="InterPro" id="IPR016197">
    <property type="entry name" value="Chromo-like_dom_sf"/>
</dbReference>
<dbReference type="SUPFAM" id="SSF54160">
    <property type="entry name" value="Chromo domain-like"/>
    <property type="match status" value="1"/>
</dbReference>
<feature type="domain" description="Chromo" evidence="1">
    <location>
        <begin position="12"/>
        <end position="74"/>
    </location>
</feature>
<gene>
    <name evidence="2" type="ORF">PHMEG_00014663</name>
</gene>
<dbReference type="Pfam" id="PF00385">
    <property type="entry name" value="Chromo"/>
    <property type="match status" value="1"/>
</dbReference>
<reference evidence="3" key="1">
    <citation type="submission" date="2017-03" db="EMBL/GenBank/DDBJ databases">
        <title>Phytopthora megakarya and P. palmivora, two closely related causual agents of cacao black pod achieved similar genome size and gene model numbers by different mechanisms.</title>
        <authorList>
            <person name="Ali S."/>
            <person name="Shao J."/>
            <person name="Larry D.J."/>
            <person name="Kronmiller B."/>
            <person name="Shen D."/>
            <person name="Strem M.D."/>
            <person name="Melnick R.L."/>
            <person name="Guiltinan M.J."/>
            <person name="Tyler B.M."/>
            <person name="Meinhardt L.W."/>
            <person name="Bailey B.A."/>
        </authorList>
    </citation>
    <scope>NUCLEOTIDE SEQUENCE [LARGE SCALE GENOMIC DNA]</scope>
    <source>
        <strain evidence="3">zdho120</strain>
    </source>
</reference>
<dbReference type="InterPro" id="IPR000953">
    <property type="entry name" value="Chromo/chromo_shadow_dom"/>
</dbReference>
<evidence type="ECO:0000259" key="1">
    <source>
        <dbReference type="PROSITE" id="PS50013"/>
    </source>
</evidence>
<organism evidence="2 3">
    <name type="scientific">Phytophthora megakarya</name>
    <dbReference type="NCBI Taxonomy" id="4795"/>
    <lineage>
        <taxon>Eukaryota</taxon>
        <taxon>Sar</taxon>
        <taxon>Stramenopiles</taxon>
        <taxon>Oomycota</taxon>
        <taxon>Peronosporomycetes</taxon>
        <taxon>Peronosporales</taxon>
        <taxon>Peronosporaceae</taxon>
        <taxon>Phytophthora</taxon>
    </lineage>
</organism>
<dbReference type="Proteomes" id="UP000198211">
    <property type="component" value="Unassembled WGS sequence"/>
</dbReference>
<accession>A0A225W4T4</accession>
<dbReference type="InterPro" id="IPR023780">
    <property type="entry name" value="Chromo_domain"/>
</dbReference>
<sequence length="87" mass="9734">MLHHIATNSEGHIVAELLDSRYSEAEKRFELLVSWRGHSNADNSWEPAATLLDGVPVMVNDFVRAHRRTAKRRKLASALGLQTLLTG</sequence>
<dbReference type="SMART" id="SM00298">
    <property type="entry name" value="CHROMO"/>
    <property type="match status" value="1"/>
</dbReference>
<dbReference type="OrthoDB" id="78677at2759"/>
<protein>
    <recommendedName>
        <fullName evidence="1">Chromo domain-containing protein</fullName>
    </recommendedName>
</protein>
<evidence type="ECO:0000313" key="3">
    <source>
        <dbReference type="Proteomes" id="UP000198211"/>
    </source>
</evidence>